<dbReference type="SUPFAM" id="SSF46689">
    <property type="entry name" value="Homeodomain-like"/>
    <property type="match status" value="2"/>
</dbReference>
<dbReference type="GO" id="GO:0003700">
    <property type="term" value="F:DNA-binding transcription factor activity"/>
    <property type="evidence" value="ECO:0007669"/>
    <property type="project" value="InterPro"/>
</dbReference>
<keyword evidence="3" id="KW-0804">Transcription</keyword>
<proteinExistence type="predicted"/>
<dbReference type="Gene3D" id="1.10.10.60">
    <property type="entry name" value="Homeodomain-like"/>
    <property type="match status" value="2"/>
</dbReference>
<dbReference type="InterPro" id="IPR018062">
    <property type="entry name" value="HTH_AraC-typ_CS"/>
</dbReference>
<keyword evidence="2 5" id="KW-0238">DNA-binding</keyword>
<gene>
    <name evidence="5" type="ORF">CLV82_1826</name>
</gene>
<name>A0A4R6TJR0_9FLAO</name>
<dbReference type="PRINTS" id="PR00032">
    <property type="entry name" value="HTHARAC"/>
</dbReference>
<evidence type="ECO:0000259" key="4">
    <source>
        <dbReference type="PROSITE" id="PS01124"/>
    </source>
</evidence>
<keyword evidence="6" id="KW-1185">Reference proteome</keyword>
<dbReference type="Proteomes" id="UP000295468">
    <property type="component" value="Unassembled WGS sequence"/>
</dbReference>
<evidence type="ECO:0000256" key="3">
    <source>
        <dbReference type="ARBA" id="ARBA00023163"/>
    </source>
</evidence>
<dbReference type="AlphaFoldDB" id="A0A4R6TJR0"/>
<reference evidence="5 6" key="1">
    <citation type="submission" date="2019-03" db="EMBL/GenBank/DDBJ databases">
        <title>Genomic Encyclopedia of Archaeal and Bacterial Type Strains, Phase II (KMG-II): from individual species to whole genera.</title>
        <authorList>
            <person name="Goeker M."/>
        </authorList>
    </citation>
    <scope>NUCLEOTIDE SEQUENCE [LARGE SCALE GENOMIC DNA]</scope>
    <source>
        <strain evidence="5 6">DSM 18435</strain>
    </source>
</reference>
<dbReference type="RefSeq" id="WP_133643971.1">
    <property type="nucleotide sequence ID" value="NZ_JBFIMA010000011.1"/>
</dbReference>
<dbReference type="InterPro" id="IPR020449">
    <property type="entry name" value="Tscrpt_reg_AraC-type_HTH"/>
</dbReference>
<comment type="caution">
    <text evidence="5">The sequence shown here is derived from an EMBL/GenBank/DDBJ whole genome shotgun (WGS) entry which is preliminary data.</text>
</comment>
<accession>A0A4R6TJR0</accession>
<evidence type="ECO:0000313" key="6">
    <source>
        <dbReference type="Proteomes" id="UP000295468"/>
    </source>
</evidence>
<sequence>MIASFLKKIHREITPLTEMDSFYVCERVKDCFDYPVHYHPDFELNFISGGKGVRRVIGDHIEEIDNTELVLVGPNLFHVWEQHNCTQKNIHEITIQFPENLFHDSFLQRNLMQPIRNMLDRSAHGILFSADEIRHIIPRLEKVTGMTGMPCFLELMWIMHELAQTPNQRLLSTNTVSPDNTEQGDKVKLLYDYVHQNFSSRISLNDMADLMNMSNVSFNRFIKRSTGKTLVEYVNEVRVGYASRWLIEKDLSISEIAFSSGFNSIANFNRVFRKMKGQTPTDFRNEFSNLKKVL</sequence>
<dbReference type="EMBL" id="SNYI01000002">
    <property type="protein sequence ID" value="TDQ31124.1"/>
    <property type="molecule type" value="Genomic_DNA"/>
</dbReference>
<dbReference type="PROSITE" id="PS01124">
    <property type="entry name" value="HTH_ARAC_FAMILY_2"/>
    <property type="match status" value="1"/>
</dbReference>
<organism evidence="5 6">
    <name type="scientific">Zeaxanthinibacter enoshimensis</name>
    <dbReference type="NCBI Taxonomy" id="392009"/>
    <lineage>
        <taxon>Bacteria</taxon>
        <taxon>Pseudomonadati</taxon>
        <taxon>Bacteroidota</taxon>
        <taxon>Flavobacteriia</taxon>
        <taxon>Flavobacteriales</taxon>
        <taxon>Flavobacteriaceae</taxon>
        <taxon>Zeaxanthinibacter</taxon>
    </lineage>
</organism>
<dbReference type="PANTHER" id="PTHR43280:SF27">
    <property type="entry name" value="TRANSCRIPTIONAL REGULATOR MTLR"/>
    <property type="match status" value="1"/>
</dbReference>
<dbReference type="GO" id="GO:0043565">
    <property type="term" value="F:sequence-specific DNA binding"/>
    <property type="evidence" value="ECO:0007669"/>
    <property type="project" value="InterPro"/>
</dbReference>
<evidence type="ECO:0000313" key="5">
    <source>
        <dbReference type="EMBL" id="TDQ31124.1"/>
    </source>
</evidence>
<dbReference type="OrthoDB" id="1410704at2"/>
<dbReference type="PROSITE" id="PS00041">
    <property type="entry name" value="HTH_ARAC_FAMILY_1"/>
    <property type="match status" value="1"/>
</dbReference>
<evidence type="ECO:0000256" key="1">
    <source>
        <dbReference type="ARBA" id="ARBA00023015"/>
    </source>
</evidence>
<dbReference type="SMART" id="SM00342">
    <property type="entry name" value="HTH_ARAC"/>
    <property type="match status" value="1"/>
</dbReference>
<dbReference type="PANTHER" id="PTHR43280">
    <property type="entry name" value="ARAC-FAMILY TRANSCRIPTIONAL REGULATOR"/>
    <property type="match status" value="1"/>
</dbReference>
<evidence type="ECO:0000256" key="2">
    <source>
        <dbReference type="ARBA" id="ARBA00023125"/>
    </source>
</evidence>
<keyword evidence="1" id="KW-0805">Transcription regulation</keyword>
<feature type="domain" description="HTH araC/xylS-type" evidence="4">
    <location>
        <begin position="188"/>
        <end position="286"/>
    </location>
</feature>
<protein>
    <submittedName>
        <fullName evidence="5">AraC-like DNA-binding protein</fullName>
    </submittedName>
</protein>
<dbReference type="InterPro" id="IPR018060">
    <property type="entry name" value="HTH_AraC"/>
</dbReference>
<dbReference type="Pfam" id="PF12833">
    <property type="entry name" value="HTH_18"/>
    <property type="match status" value="1"/>
</dbReference>
<dbReference type="InterPro" id="IPR009057">
    <property type="entry name" value="Homeodomain-like_sf"/>
</dbReference>